<dbReference type="SUPFAM" id="SSF109604">
    <property type="entry name" value="HD-domain/PDEase-like"/>
    <property type="match status" value="1"/>
</dbReference>
<comment type="caution">
    <text evidence="1">The sequence shown here is derived from an EMBL/GenBank/DDBJ whole genome shotgun (WGS) entry which is preliminary data.</text>
</comment>
<sequence length="171" mass="20595">MIRLHNNLLKNLHREAVQKHENLKRDWGEEFYECIKDIAEHPVVLRMKLYPHHGQTNCYQHCLHVAFYNYQWCRFFHLDASSAARAGMLHDLFLYDWHTHAKKTGNHFHGLTHPKTAYKHARKFFHLNHIEKDIILHHMWPVTLFAFPRTKEGWITTLTDKYCGLLESSRR</sequence>
<reference evidence="1" key="1">
    <citation type="submission" date="2020-08" db="EMBL/GenBank/DDBJ databases">
        <title>Genome public.</title>
        <authorList>
            <person name="Liu C."/>
            <person name="Sun Q."/>
        </authorList>
    </citation>
    <scope>NUCLEOTIDE SEQUENCE</scope>
    <source>
        <strain evidence="1">NSJ-55</strain>
    </source>
</reference>
<evidence type="ECO:0000313" key="1">
    <source>
        <dbReference type="EMBL" id="MBC5689253.1"/>
    </source>
</evidence>
<gene>
    <name evidence="1" type="ORF">H8S37_10015</name>
</gene>
<dbReference type="Proteomes" id="UP000652477">
    <property type="component" value="Unassembled WGS sequence"/>
</dbReference>
<dbReference type="EMBL" id="JACOPF010000002">
    <property type="protein sequence ID" value="MBC5689253.1"/>
    <property type="molecule type" value="Genomic_DNA"/>
</dbReference>
<protein>
    <submittedName>
        <fullName evidence="1">Phosphohydrolase</fullName>
    </submittedName>
</protein>
<organism evidence="1 2">
    <name type="scientific">Mediterraneibacter hominis</name>
    <dbReference type="NCBI Taxonomy" id="2763054"/>
    <lineage>
        <taxon>Bacteria</taxon>
        <taxon>Bacillati</taxon>
        <taxon>Bacillota</taxon>
        <taxon>Clostridia</taxon>
        <taxon>Lachnospirales</taxon>
        <taxon>Lachnospiraceae</taxon>
        <taxon>Mediterraneibacter</taxon>
    </lineage>
</organism>
<keyword evidence="2" id="KW-1185">Reference proteome</keyword>
<name>A0A923RR27_9FIRM</name>
<evidence type="ECO:0000313" key="2">
    <source>
        <dbReference type="Proteomes" id="UP000652477"/>
    </source>
</evidence>
<dbReference type="AlphaFoldDB" id="A0A923RR27"/>
<accession>A0A923RR27</accession>
<proteinExistence type="predicted"/>
<dbReference type="Gene3D" id="1.10.3210.10">
    <property type="entry name" value="Hypothetical protein af1432"/>
    <property type="match status" value="1"/>
</dbReference>
<dbReference type="RefSeq" id="WP_186875928.1">
    <property type="nucleotide sequence ID" value="NZ_JACOPF010000002.1"/>
</dbReference>